<keyword evidence="3" id="KW-0813">Transport</keyword>
<organism evidence="6 7">
    <name type="scientific">Paenibacillus allorhizosphaerae</name>
    <dbReference type="NCBI Taxonomy" id="2849866"/>
    <lineage>
        <taxon>Bacteria</taxon>
        <taxon>Bacillati</taxon>
        <taxon>Bacillota</taxon>
        <taxon>Bacilli</taxon>
        <taxon>Bacillales</taxon>
        <taxon>Paenibacillaceae</taxon>
        <taxon>Paenibacillus</taxon>
    </lineage>
</organism>
<keyword evidence="4 5" id="KW-0732">Signal</keyword>
<keyword evidence="7" id="KW-1185">Reference proteome</keyword>
<dbReference type="CDD" id="cd14748">
    <property type="entry name" value="PBP2_UgpB"/>
    <property type="match status" value="1"/>
</dbReference>
<evidence type="ECO:0000256" key="2">
    <source>
        <dbReference type="ARBA" id="ARBA00008520"/>
    </source>
</evidence>
<evidence type="ECO:0000256" key="5">
    <source>
        <dbReference type="SAM" id="SignalP"/>
    </source>
</evidence>
<evidence type="ECO:0000256" key="4">
    <source>
        <dbReference type="ARBA" id="ARBA00022729"/>
    </source>
</evidence>
<feature type="signal peptide" evidence="5">
    <location>
        <begin position="1"/>
        <end position="23"/>
    </location>
</feature>
<dbReference type="PANTHER" id="PTHR43649:SF31">
    <property type="entry name" value="SN-GLYCEROL-3-PHOSPHATE-BINDING PERIPLASMIC PROTEIN UGPB"/>
    <property type="match status" value="1"/>
</dbReference>
<sequence length="438" mass="48320">MHRKAIRTLISMTVLSGMLVACSGGASKPSVDNLQSPAVSGQLAEEGSAKVTVQFWHSLGGKTGEYLNHMIKRFNESHNNIEVAGTYQGSYGETASKLQQSIATGQLPDIIMLERSNIQMFEEWSTLEDLTPYMQKSNMTIGDFTPGLMGHSTFNNKLVSLPFNRSTPILHINKTMLNEKGLAVPKTWDELKQTANALVINENGEYNRYGLTMPFDSWYPLAMMGQARGKFFNDQGTALGFDGEGVKTFGFLKELQRTGALYYPPEKDSGTVANQLFTSGKAGMLFQSSASVSGFTSSVKFEYATAFLPMDQTYTAPTGGANIAIMAGSKHKEAAWEFIRWAATDPKGGLQFILDTGYLPFTPKMAESGQIKEIWAKNPNLKTAYDQLKYASDTNKHVAWPAVLKELNATIRAIMYNDKEIEPALHAFKKEAEMLLSK</sequence>
<comment type="subcellular location">
    <subcellularLocation>
        <location evidence="1">Cell envelope</location>
    </subcellularLocation>
</comment>
<comment type="similarity">
    <text evidence="2">Belongs to the bacterial solute-binding protein 1 family.</text>
</comment>
<evidence type="ECO:0008006" key="8">
    <source>
        <dbReference type="Google" id="ProtNLM"/>
    </source>
</evidence>
<dbReference type="EMBL" id="CAJVCE010000003">
    <property type="protein sequence ID" value="CAG7627691.1"/>
    <property type="molecule type" value="Genomic_DNA"/>
</dbReference>
<name>A0ABM8VDI5_9BACL</name>
<dbReference type="RefSeq" id="WP_218097722.1">
    <property type="nucleotide sequence ID" value="NZ_CAJVCE010000003.1"/>
</dbReference>
<comment type="caution">
    <text evidence="6">The sequence shown here is derived from an EMBL/GenBank/DDBJ whole genome shotgun (WGS) entry which is preliminary data.</text>
</comment>
<evidence type="ECO:0000256" key="3">
    <source>
        <dbReference type="ARBA" id="ARBA00022448"/>
    </source>
</evidence>
<dbReference type="InterPro" id="IPR006059">
    <property type="entry name" value="SBP"/>
</dbReference>
<evidence type="ECO:0000256" key="1">
    <source>
        <dbReference type="ARBA" id="ARBA00004196"/>
    </source>
</evidence>
<dbReference type="InterPro" id="IPR050490">
    <property type="entry name" value="Bact_solute-bd_prot1"/>
</dbReference>
<evidence type="ECO:0000313" key="6">
    <source>
        <dbReference type="EMBL" id="CAG7627691.1"/>
    </source>
</evidence>
<reference evidence="6 7" key="1">
    <citation type="submission" date="2021-06" db="EMBL/GenBank/DDBJ databases">
        <authorList>
            <person name="Criscuolo A."/>
        </authorList>
    </citation>
    <scope>NUCLEOTIDE SEQUENCE [LARGE SCALE GENOMIC DNA]</scope>
    <source>
        <strain evidence="7">CIP 111802</strain>
    </source>
</reference>
<gene>
    <name evidence="6" type="ORF">PAECIP111802_01379</name>
</gene>
<protein>
    <recommendedName>
        <fullName evidence="8">ABC transporter substrate-binding protein</fullName>
    </recommendedName>
</protein>
<dbReference type="PANTHER" id="PTHR43649">
    <property type="entry name" value="ARABINOSE-BINDING PROTEIN-RELATED"/>
    <property type="match status" value="1"/>
</dbReference>
<dbReference type="Proteomes" id="UP000730618">
    <property type="component" value="Unassembled WGS sequence"/>
</dbReference>
<proteinExistence type="inferred from homology"/>
<accession>A0ABM8VDI5</accession>
<dbReference type="Pfam" id="PF13416">
    <property type="entry name" value="SBP_bac_8"/>
    <property type="match status" value="1"/>
</dbReference>
<feature type="chain" id="PRO_5047394431" description="ABC transporter substrate-binding protein" evidence="5">
    <location>
        <begin position="24"/>
        <end position="438"/>
    </location>
</feature>
<dbReference type="PROSITE" id="PS51257">
    <property type="entry name" value="PROKAR_LIPOPROTEIN"/>
    <property type="match status" value="1"/>
</dbReference>
<evidence type="ECO:0000313" key="7">
    <source>
        <dbReference type="Proteomes" id="UP000730618"/>
    </source>
</evidence>